<dbReference type="InterPro" id="IPR003593">
    <property type="entry name" value="AAA+_ATPase"/>
</dbReference>
<dbReference type="Pfam" id="PF00005">
    <property type="entry name" value="ABC_tran"/>
    <property type="match status" value="1"/>
</dbReference>
<evidence type="ECO:0000313" key="13">
    <source>
        <dbReference type="EMBL" id="KAA6381010.1"/>
    </source>
</evidence>
<dbReference type="FunFam" id="3.40.50.300:FF:000997">
    <property type="entry name" value="Multidrug resistance-associated protein 1"/>
    <property type="match status" value="1"/>
</dbReference>
<evidence type="ECO:0000256" key="9">
    <source>
        <dbReference type="SAM" id="MobiDB-lite"/>
    </source>
</evidence>
<dbReference type="CDD" id="cd03250">
    <property type="entry name" value="ABCC_MRP_domain1"/>
    <property type="match status" value="1"/>
</dbReference>
<name>A0A5J4VEH8_9EUKA</name>
<keyword evidence="8 10" id="KW-0472">Membrane</keyword>
<dbReference type="InterPro" id="IPR017871">
    <property type="entry name" value="ABC_transporter-like_CS"/>
</dbReference>
<keyword evidence="6" id="KW-0067">ATP-binding</keyword>
<feature type="region of interest" description="Disordered" evidence="9">
    <location>
        <begin position="278"/>
        <end position="412"/>
    </location>
</feature>
<evidence type="ECO:0000256" key="4">
    <source>
        <dbReference type="ARBA" id="ARBA00022692"/>
    </source>
</evidence>
<comment type="caution">
    <text evidence="13">The sequence shown here is derived from an EMBL/GenBank/DDBJ whole genome shotgun (WGS) entry which is preliminary data.</text>
</comment>
<feature type="compositionally biased region" description="Polar residues" evidence="9">
    <location>
        <begin position="344"/>
        <end position="355"/>
    </location>
</feature>
<dbReference type="Pfam" id="PF00664">
    <property type="entry name" value="ABC_membrane"/>
    <property type="match status" value="1"/>
</dbReference>
<dbReference type="InterPro" id="IPR003439">
    <property type="entry name" value="ABC_transporter-like_ATP-bd"/>
</dbReference>
<keyword evidence="7 10" id="KW-1133">Transmembrane helix</keyword>
<gene>
    <name evidence="13" type="ORF">EZS28_023462</name>
</gene>
<dbReference type="PROSITE" id="PS00211">
    <property type="entry name" value="ABC_TRANSPORTER_1"/>
    <property type="match status" value="1"/>
</dbReference>
<sequence length="584" mass="64556">IIFHFSSNLRSGLAGLIYKKTLLLNITAQSNIDTGRLISLLSADTNQIAMMFPMFFYLIVLPLQIFIPFGFVCYDWGASAVISFAVIVVSIPFQIIISGILATSMKSYLAHNDERNKVTNETMQGMRVVKYSGLEQVFLERVEFARAKQLQDVFAFTIALQLMVSIMRCTPLYVNVATMSVFINVKSIAQTDFAVRVQPNIGFLTQMTQPFSMLPMFIQAGSMVIISQTRVRDFLILPELKIVEQIKPEDEQLDVEVRNGVFVWGDPPEIPLSMVEKQELKKESGRRKKEAAKQAAIKAKQEKKRKNQEKESNDNVEINNDKGKENGSVIHSPQPDSGNEAEDSNSQSSNVTVFSDKQKNEPNIESSQSPSPVVSPDNSDSLSPSPTPSPSSSQSPASSPTPSPKPGEHKKPTLFDINFRLLKGSLTMVIGGVGSGKSSLGAALIGDIEKRDGEIRIKGQIAYCSQTVWINNNTVKGNITFGNTYDEEKYKDVVRICALEPDFQTLAAGDMTAIGEKGVNLSGGQKARIQLARAVYSDRDIYILDDPLSAVDAHVGRILFEECIDGRLKGKTRMLMTNQLHQEI</sequence>
<feature type="compositionally biased region" description="Low complexity" evidence="9">
    <location>
        <begin position="366"/>
        <end position="398"/>
    </location>
</feature>
<dbReference type="SUPFAM" id="SSF52540">
    <property type="entry name" value="P-loop containing nucleoside triphosphate hydrolases"/>
    <property type="match status" value="1"/>
</dbReference>
<dbReference type="InterPro" id="IPR027417">
    <property type="entry name" value="P-loop_NTPase"/>
</dbReference>
<keyword evidence="5" id="KW-0547">Nucleotide-binding</keyword>
<evidence type="ECO:0000256" key="6">
    <source>
        <dbReference type="ARBA" id="ARBA00022840"/>
    </source>
</evidence>
<dbReference type="Proteomes" id="UP000324800">
    <property type="component" value="Unassembled WGS sequence"/>
</dbReference>
<dbReference type="PANTHER" id="PTHR24223:SF456">
    <property type="entry name" value="MULTIDRUG RESISTANCE-ASSOCIATED PROTEIN LETHAL(2)03659"/>
    <property type="match status" value="1"/>
</dbReference>
<evidence type="ECO:0000256" key="7">
    <source>
        <dbReference type="ARBA" id="ARBA00022989"/>
    </source>
</evidence>
<protein>
    <submittedName>
        <fullName evidence="13">Putative ABC transporter C family member 3</fullName>
    </submittedName>
</protein>
<dbReference type="GO" id="GO:0016020">
    <property type="term" value="C:membrane"/>
    <property type="evidence" value="ECO:0007669"/>
    <property type="project" value="UniProtKB-SubCell"/>
</dbReference>
<dbReference type="PROSITE" id="PS50929">
    <property type="entry name" value="ABC_TM1F"/>
    <property type="match status" value="1"/>
</dbReference>
<feature type="domain" description="ABC transmembrane type-1" evidence="12">
    <location>
        <begin position="1"/>
        <end position="179"/>
    </location>
</feature>
<feature type="transmembrane region" description="Helical" evidence="10">
    <location>
        <begin position="55"/>
        <end position="74"/>
    </location>
</feature>
<feature type="transmembrane region" description="Helical" evidence="10">
    <location>
        <begin position="80"/>
        <end position="102"/>
    </location>
</feature>
<comment type="subcellular location">
    <subcellularLocation>
        <location evidence="1">Membrane</location>
        <topology evidence="1">Multi-pass membrane protein</topology>
    </subcellularLocation>
</comment>
<dbReference type="Gene3D" id="3.40.50.300">
    <property type="entry name" value="P-loop containing nucleotide triphosphate hydrolases"/>
    <property type="match status" value="1"/>
</dbReference>
<dbReference type="AlphaFoldDB" id="A0A5J4VEH8"/>
<comment type="similarity">
    <text evidence="2">Belongs to the ABC transporter superfamily. ABCC family. Conjugate transporter (TC 3.A.1.208) subfamily.</text>
</comment>
<dbReference type="InterPro" id="IPR036640">
    <property type="entry name" value="ABC1_TM_sf"/>
</dbReference>
<feature type="non-terminal residue" evidence="13">
    <location>
        <position position="1"/>
    </location>
</feature>
<reference evidence="13 14" key="1">
    <citation type="submission" date="2019-03" db="EMBL/GenBank/DDBJ databases">
        <title>Single cell metagenomics reveals metabolic interactions within the superorganism composed of flagellate Streblomastix strix and complex community of Bacteroidetes bacteria on its surface.</title>
        <authorList>
            <person name="Treitli S.C."/>
            <person name="Kolisko M."/>
            <person name="Husnik F."/>
            <person name="Keeling P."/>
            <person name="Hampl V."/>
        </authorList>
    </citation>
    <scope>NUCLEOTIDE SEQUENCE [LARGE SCALE GENOMIC DNA]</scope>
    <source>
        <strain evidence="13">ST1C</strain>
    </source>
</reference>
<dbReference type="Gene3D" id="1.20.1560.10">
    <property type="entry name" value="ABC transporter type 1, transmembrane domain"/>
    <property type="match status" value="1"/>
</dbReference>
<evidence type="ECO:0000256" key="10">
    <source>
        <dbReference type="SAM" id="Phobius"/>
    </source>
</evidence>
<dbReference type="InterPro" id="IPR011527">
    <property type="entry name" value="ABC1_TM_dom"/>
</dbReference>
<evidence type="ECO:0000256" key="1">
    <source>
        <dbReference type="ARBA" id="ARBA00004141"/>
    </source>
</evidence>
<dbReference type="EMBL" id="SNRW01007581">
    <property type="protein sequence ID" value="KAA6381010.1"/>
    <property type="molecule type" value="Genomic_DNA"/>
</dbReference>
<evidence type="ECO:0000256" key="2">
    <source>
        <dbReference type="ARBA" id="ARBA00009726"/>
    </source>
</evidence>
<evidence type="ECO:0000259" key="12">
    <source>
        <dbReference type="PROSITE" id="PS50929"/>
    </source>
</evidence>
<evidence type="ECO:0000259" key="11">
    <source>
        <dbReference type="PROSITE" id="PS50893"/>
    </source>
</evidence>
<evidence type="ECO:0000256" key="5">
    <source>
        <dbReference type="ARBA" id="ARBA00022741"/>
    </source>
</evidence>
<accession>A0A5J4VEH8</accession>
<dbReference type="PANTHER" id="PTHR24223">
    <property type="entry name" value="ATP-BINDING CASSETTE SUB-FAMILY C"/>
    <property type="match status" value="1"/>
</dbReference>
<dbReference type="GO" id="GO:0140359">
    <property type="term" value="F:ABC-type transporter activity"/>
    <property type="evidence" value="ECO:0007669"/>
    <property type="project" value="InterPro"/>
</dbReference>
<dbReference type="GO" id="GO:0005524">
    <property type="term" value="F:ATP binding"/>
    <property type="evidence" value="ECO:0007669"/>
    <property type="project" value="UniProtKB-KW"/>
</dbReference>
<evidence type="ECO:0000313" key="14">
    <source>
        <dbReference type="Proteomes" id="UP000324800"/>
    </source>
</evidence>
<dbReference type="PROSITE" id="PS50893">
    <property type="entry name" value="ABC_TRANSPORTER_2"/>
    <property type="match status" value="1"/>
</dbReference>
<keyword evidence="4 10" id="KW-0812">Transmembrane</keyword>
<feature type="compositionally biased region" description="Basic and acidic residues" evidence="9">
    <location>
        <begin position="308"/>
        <end position="325"/>
    </location>
</feature>
<proteinExistence type="inferred from homology"/>
<dbReference type="InterPro" id="IPR050173">
    <property type="entry name" value="ABC_transporter_C-like"/>
</dbReference>
<keyword evidence="3" id="KW-0813">Transport</keyword>
<dbReference type="OrthoDB" id="4865934at2759"/>
<dbReference type="GO" id="GO:0016887">
    <property type="term" value="F:ATP hydrolysis activity"/>
    <property type="evidence" value="ECO:0007669"/>
    <property type="project" value="InterPro"/>
</dbReference>
<feature type="domain" description="ABC transporter" evidence="11">
    <location>
        <begin position="393"/>
        <end position="584"/>
    </location>
</feature>
<evidence type="ECO:0000256" key="8">
    <source>
        <dbReference type="ARBA" id="ARBA00023136"/>
    </source>
</evidence>
<evidence type="ECO:0000256" key="3">
    <source>
        <dbReference type="ARBA" id="ARBA00022448"/>
    </source>
</evidence>
<dbReference type="SUPFAM" id="SSF90123">
    <property type="entry name" value="ABC transporter transmembrane region"/>
    <property type="match status" value="1"/>
</dbReference>
<dbReference type="SMART" id="SM00382">
    <property type="entry name" value="AAA"/>
    <property type="match status" value="1"/>
</dbReference>
<organism evidence="13 14">
    <name type="scientific">Streblomastix strix</name>
    <dbReference type="NCBI Taxonomy" id="222440"/>
    <lineage>
        <taxon>Eukaryota</taxon>
        <taxon>Metamonada</taxon>
        <taxon>Preaxostyla</taxon>
        <taxon>Oxymonadida</taxon>
        <taxon>Streblomastigidae</taxon>
        <taxon>Streblomastix</taxon>
    </lineage>
</organism>